<gene>
    <name evidence="2" type="ORF">RFM23_30135</name>
</gene>
<comment type="caution">
    <text evidence="2">The sequence shown here is derived from an EMBL/GenBank/DDBJ whole genome shotgun (WGS) entry which is preliminary data.</text>
</comment>
<proteinExistence type="predicted"/>
<reference evidence="2 3" key="1">
    <citation type="submission" date="2023-08" db="EMBL/GenBank/DDBJ databases">
        <title>Implementing the SeqCode for naming new Mesorhizobium species isolated from Vachellia karroo root nodules.</title>
        <authorList>
            <person name="Van Lill M."/>
        </authorList>
    </citation>
    <scope>NUCLEOTIDE SEQUENCE [LARGE SCALE GENOMIC DNA]</scope>
    <source>
        <strain evidence="2 3">VK4B</strain>
    </source>
</reference>
<evidence type="ECO:0000313" key="3">
    <source>
        <dbReference type="Proteomes" id="UP001276564"/>
    </source>
</evidence>
<keyword evidence="3" id="KW-1185">Reference proteome</keyword>
<feature type="compositionally biased region" description="Basic and acidic residues" evidence="1">
    <location>
        <begin position="49"/>
        <end position="60"/>
    </location>
</feature>
<accession>A0ABU5AX33</accession>
<protein>
    <recommendedName>
        <fullName evidence="4">Thermonuclease family protein</fullName>
    </recommendedName>
</protein>
<evidence type="ECO:0000256" key="1">
    <source>
        <dbReference type="SAM" id="MobiDB-lite"/>
    </source>
</evidence>
<evidence type="ECO:0000313" key="2">
    <source>
        <dbReference type="EMBL" id="MDX8541872.1"/>
    </source>
</evidence>
<feature type="region of interest" description="Disordered" evidence="1">
    <location>
        <begin position="37"/>
        <end position="60"/>
    </location>
</feature>
<evidence type="ECO:0008006" key="4">
    <source>
        <dbReference type="Google" id="ProtNLM"/>
    </source>
</evidence>
<name>A0ABU5AX33_9HYPH</name>
<dbReference type="Proteomes" id="UP001276564">
    <property type="component" value="Unassembled WGS sequence"/>
</dbReference>
<dbReference type="EMBL" id="JAVIIP010000029">
    <property type="protein sequence ID" value="MDX8541872.1"/>
    <property type="molecule type" value="Genomic_DNA"/>
</dbReference>
<organism evidence="2 3">
    <name type="scientific">Mesorhizobium abyssinicae</name>
    <dbReference type="NCBI Taxonomy" id="1209958"/>
    <lineage>
        <taxon>Bacteria</taxon>
        <taxon>Pseudomonadati</taxon>
        <taxon>Pseudomonadota</taxon>
        <taxon>Alphaproteobacteria</taxon>
        <taxon>Hyphomicrobiales</taxon>
        <taxon>Phyllobacteriaceae</taxon>
        <taxon>Mesorhizobium</taxon>
    </lineage>
</organism>
<sequence>MTVAAAGALAAQTALQHSDSLPDLNLPSLIGPKPEPITGVASVIDGDTIEIHGQRRADRP</sequence>
<dbReference type="RefSeq" id="WP_320322095.1">
    <property type="nucleotide sequence ID" value="NZ_JAVIIP010000029.1"/>
</dbReference>